<sequence length="88" mass="10360">MTQKQKILYQKIDEILWKSWDPIGLNDNENCRSEYQSYTRYIFKLKVEGADKVKISNHLHQLTTVSMGLSGNKKHCDEIAQEIFDLKI</sequence>
<dbReference type="Proteomes" id="UP001203342">
    <property type="component" value="Unassembled WGS sequence"/>
</dbReference>
<evidence type="ECO:0000313" key="1">
    <source>
        <dbReference type="EMBL" id="MCL9771211.1"/>
    </source>
</evidence>
<comment type="caution">
    <text evidence="1">The sequence shown here is derived from an EMBL/GenBank/DDBJ whole genome shotgun (WGS) entry which is preliminary data.</text>
</comment>
<accession>A0ABT0TKW0</accession>
<evidence type="ECO:0000313" key="2">
    <source>
        <dbReference type="Proteomes" id="UP001203342"/>
    </source>
</evidence>
<name>A0ABT0TKW0_9FLAO</name>
<dbReference type="RefSeq" id="WP_023569854.1">
    <property type="nucleotide sequence ID" value="NZ_JAMLJN010000015.1"/>
</dbReference>
<reference evidence="1 2" key="1">
    <citation type="submission" date="2022-05" db="EMBL/GenBank/DDBJ databases">
        <title>Flavobacterium sp., isolated from activated sludge.</title>
        <authorList>
            <person name="Ran Q."/>
        </authorList>
    </citation>
    <scope>NUCLEOTIDE SEQUENCE [LARGE SCALE GENOMIC DNA]</scope>
    <source>
        <strain evidence="1 2">HXWNR69</strain>
    </source>
</reference>
<keyword evidence="2" id="KW-1185">Reference proteome</keyword>
<dbReference type="EMBL" id="JAMLJN010000015">
    <property type="protein sequence ID" value="MCL9771211.1"/>
    <property type="molecule type" value="Genomic_DNA"/>
</dbReference>
<organism evidence="1 2">
    <name type="scientific">Flavobacterium fragile</name>
    <dbReference type="NCBI Taxonomy" id="2949085"/>
    <lineage>
        <taxon>Bacteria</taxon>
        <taxon>Pseudomonadati</taxon>
        <taxon>Bacteroidota</taxon>
        <taxon>Flavobacteriia</taxon>
        <taxon>Flavobacteriales</taxon>
        <taxon>Flavobacteriaceae</taxon>
        <taxon>Flavobacterium</taxon>
    </lineage>
</organism>
<protein>
    <submittedName>
        <fullName evidence="1">Uncharacterized protein</fullName>
    </submittedName>
</protein>
<gene>
    <name evidence="1" type="ORF">NAT47_12380</name>
</gene>
<proteinExistence type="predicted"/>